<name>W8VZ87_9FLAO</name>
<evidence type="ECO:0000313" key="2">
    <source>
        <dbReference type="Proteomes" id="UP000031760"/>
    </source>
</evidence>
<gene>
    <name evidence="1" type="ORF">NMS_0137</name>
</gene>
<dbReference type="OrthoDB" id="9770030at2"/>
<protein>
    <submittedName>
        <fullName evidence="1">Uncharacterized protein</fullName>
    </submittedName>
</protein>
<dbReference type="KEGG" id="nmf:NMS_0137"/>
<dbReference type="STRING" id="1454201.NMS_0137"/>
<keyword evidence="2" id="KW-1185">Reference proteome</keyword>
<accession>W8VZ87</accession>
<sequence length="113" mass="13509">MNSSEAYLKWNREEFIAYVMSYAARIDVDHSVEERRMIRDYCSFSNYQSIQKEIKKDSDIEALHKIEAYARHHELTLLDQDLVLTEVRKMFEFNEEHSAMEEGILAMLKKLFP</sequence>
<dbReference type="HOGENOM" id="CLU_171043_0_0_10"/>
<dbReference type="Proteomes" id="UP000031760">
    <property type="component" value="Chromosome"/>
</dbReference>
<proteinExistence type="predicted"/>
<evidence type="ECO:0000313" key="1">
    <source>
        <dbReference type="EMBL" id="BAO54146.1"/>
    </source>
</evidence>
<organism evidence="1 2">
    <name type="scientific">Nonlabens marinus S1-08</name>
    <dbReference type="NCBI Taxonomy" id="1454201"/>
    <lineage>
        <taxon>Bacteria</taxon>
        <taxon>Pseudomonadati</taxon>
        <taxon>Bacteroidota</taxon>
        <taxon>Flavobacteriia</taxon>
        <taxon>Flavobacteriales</taxon>
        <taxon>Flavobacteriaceae</taxon>
        <taxon>Nonlabens</taxon>
    </lineage>
</organism>
<dbReference type="AlphaFoldDB" id="W8VZ87"/>
<dbReference type="EMBL" id="AP014548">
    <property type="protein sequence ID" value="BAO54146.1"/>
    <property type="molecule type" value="Genomic_DNA"/>
</dbReference>
<reference evidence="1 2" key="1">
    <citation type="journal article" date="2014" name="Proc. Natl. Acad. Sci. U.S.A.">
        <title>Functional characterization of flavobacteria rhodopsins reveals a unique class of light-driven chloride pump in bacteria.</title>
        <authorList>
            <person name="Yoshizawa S."/>
            <person name="Kumagai Y."/>
            <person name="Kim H."/>
            <person name="Ogura Y."/>
            <person name="Hayashi T."/>
            <person name="Iwasaki W."/>
            <person name="DeLong E.F."/>
            <person name="Kogure K."/>
        </authorList>
    </citation>
    <scope>NUCLEOTIDE SEQUENCE [LARGE SCALE GENOMIC DNA]</scope>
    <source>
        <strain evidence="1 2">S1-08</strain>
    </source>
</reference>
<dbReference type="RefSeq" id="WP_148311311.1">
    <property type="nucleotide sequence ID" value="NZ_AP014548.1"/>
</dbReference>